<dbReference type="InterPro" id="IPR020846">
    <property type="entry name" value="MFS_dom"/>
</dbReference>
<dbReference type="Proteomes" id="UP000239504">
    <property type="component" value="Unassembled WGS sequence"/>
</dbReference>
<organism evidence="8 9">
    <name type="scientific">Hyphococcus luteus</name>
    <dbReference type="NCBI Taxonomy" id="2058213"/>
    <lineage>
        <taxon>Bacteria</taxon>
        <taxon>Pseudomonadati</taxon>
        <taxon>Pseudomonadota</taxon>
        <taxon>Alphaproteobacteria</taxon>
        <taxon>Parvularculales</taxon>
        <taxon>Parvularculaceae</taxon>
        <taxon>Hyphococcus</taxon>
    </lineage>
</organism>
<dbReference type="InterPro" id="IPR011701">
    <property type="entry name" value="MFS"/>
</dbReference>
<dbReference type="EMBL" id="PJCH01000006">
    <property type="protein sequence ID" value="PQA87638.1"/>
    <property type="molecule type" value="Genomic_DNA"/>
</dbReference>
<dbReference type="Gene3D" id="1.20.1250.20">
    <property type="entry name" value="MFS general substrate transporter like domains"/>
    <property type="match status" value="1"/>
</dbReference>
<feature type="transmembrane region" description="Helical" evidence="6">
    <location>
        <begin position="376"/>
        <end position="402"/>
    </location>
</feature>
<feature type="transmembrane region" description="Helical" evidence="6">
    <location>
        <begin position="31"/>
        <end position="55"/>
    </location>
</feature>
<feature type="transmembrane region" description="Helical" evidence="6">
    <location>
        <begin position="322"/>
        <end position="340"/>
    </location>
</feature>
<dbReference type="Pfam" id="PF07690">
    <property type="entry name" value="MFS_1"/>
    <property type="match status" value="1"/>
</dbReference>
<evidence type="ECO:0000256" key="3">
    <source>
        <dbReference type="ARBA" id="ARBA00022989"/>
    </source>
</evidence>
<dbReference type="OrthoDB" id="9812221at2"/>
<feature type="transmembrane region" description="Helical" evidence="6">
    <location>
        <begin position="286"/>
        <end position="310"/>
    </location>
</feature>
<feature type="transmembrane region" description="Helical" evidence="6">
    <location>
        <begin position="218"/>
        <end position="236"/>
    </location>
</feature>
<dbReference type="InterPro" id="IPR036259">
    <property type="entry name" value="MFS_trans_sf"/>
</dbReference>
<accession>A0A2S7K5B8</accession>
<feature type="transmembrane region" description="Helical" evidence="6">
    <location>
        <begin position="157"/>
        <end position="179"/>
    </location>
</feature>
<evidence type="ECO:0000259" key="7">
    <source>
        <dbReference type="PROSITE" id="PS50850"/>
    </source>
</evidence>
<feature type="region of interest" description="Disordered" evidence="5">
    <location>
        <begin position="1"/>
        <end position="28"/>
    </location>
</feature>
<evidence type="ECO:0000256" key="4">
    <source>
        <dbReference type="ARBA" id="ARBA00023136"/>
    </source>
</evidence>
<gene>
    <name evidence="8" type="ORF">CW354_11215</name>
</gene>
<evidence type="ECO:0000313" key="9">
    <source>
        <dbReference type="Proteomes" id="UP000239504"/>
    </source>
</evidence>
<dbReference type="Gene3D" id="1.20.1720.10">
    <property type="entry name" value="Multidrug resistance protein D"/>
    <property type="match status" value="1"/>
</dbReference>
<reference evidence="8 9" key="1">
    <citation type="submission" date="2017-12" db="EMBL/GenBank/DDBJ databases">
        <authorList>
            <person name="Hurst M.R.H."/>
        </authorList>
    </citation>
    <scope>NUCLEOTIDE SEQUENCE [LARGE SCALE GENOMIC DNA]</scope>
    <source>
        <strain evidence="8 9">SY-3-19</strain>
    </source>
</reference>
<dbReference type="PANTHER" id="PTHR23501">
    <property type="entry name" value="MAJOR FACILITATOR SUPERFAMILY"/>
    <property type="match status" value="1"/>
</dbReference>
<feature type="transmembrane region" description="Helical" evidence="6">
    <location>
        <begin position="98"/>
        <end position="120"/>
    </location>
</feature>
<evidence type="ECO:0000313" key="8">
    <source>
        <dbReference type="EMBL" id="PQA87638.1"/>
    </source>
</evidence>
<feature type="transmembrane region" description="Helical" evidence="6">
    <location>
        <begin position="352"/>
        <end position="370"/>
    </location>
</feature>
<feature type="transmembrane region" description="Helical" evidence="6">
    <location>
        <begin position="449"/>
        <end position="471"/>
    </location>
</feature>
<protein>
    <submittedName>
        <fullName evidence="8">MFS transporter</fullName>
    </submittedName>
</protein>
<evidence type="ECO:0000256" key="5">
    <source>
        <dbReference type="SAM" id="MobiDB-lite"/>
    </source>
</evidence>
<dbReference type="RefSeq" id="WP_104830176.1">
    <property type="nucleotide sequence ID" value="NZ_PJCH01000006.1"/>
</dbReference>
<dbReference type="AlphaFoldDB" id="A0A2S7K5B8"/>
<comment type="caution">
    <text evidence="8">The sequence shown here is derived from an EMBL/GenBank/DDBJ whole genome shotgun (WGS) entry which is preliminary data.</text>
</comment>
<dbReference type="SUPFAM" id="SSF103473">
    <property type="entry name" value="MFS general substrate transporter"/>
    <property type="match status" value="1"/>
</dbReference>
<evidence type="ECO:0000256" key="1">
    <source>
        <dbReference type="ARBA" id="ARBA00004141"/>
    </source>
</evidence>
<dbReference type="PANTHER" id="PTHR23501:SF1">
    <property type="entry name" value="TRANSPORT PROTEIN HSRA-RELATED"/>
    <property type="match status" value="1"/>
</dbReference>
<dbReference type="GO" id="GO:0005886">
    <property type="term" value="C:plasma membrane"/>
    <property type="evidence" value="ECO:0007669"/>
    <property type="project" value="TreeGrafter"/>
</dbReference>
<comment type="subcellular location">
    <subcellularLocation>
        <location evidence="1">Membrane</location>
        <topology evidence="1">Multi-pass membrane protein</topology>
    </subcellularLocation>
</comment>
<evidence type="ECO:0000256" key="2">
    <source>
        <dbReference type="ARBA" id="ARBA00022692"/>
    </source>
</evidence>
<dbReference type="GO" id="GO:0022857">
    <property type="term" value="F:transmembrane transporter activity"/>
    <property type="evidence" value="ECO:0007669"/>
    <property type="project" value="InterPro"/>
</dbReference>
<keyword evidence="4 6" id="KW-0472">Membrane</keyword>
<keyword evidence="9" id="KW-1185">Reference proteome</keyword>
<feature type="transmembrane region" description="Helical" evidence="6">
    <location>
        <begin position="67"/>
        <end position="86"/>
    </location>
</feature>
<feature type="transmembrane region" description="Helical" evidence="6">
    <location>
        <begin position="248"/>
        <end position="265"/>
    </location>
</feature>
<dbReference type="PRINTS" id="PR01036">
    <property type="entry name" value="TCRTETB"/>
</dbReference>
<feature type="transmembrane region" description="Helical" evidence="6">
    <location>
        <begin position="185"/>
        <end position="206"/>
    </location>
</feature>
<name>A0A2S7K5B8_9PROT</name>
<evidence type="ECO:0000256" key="6">
    <source>
        <dbReference type="SAM" id="Phobius"/>
    </source>
</evidence>
<keyword evidence="2 6" id="KW-0812">Transmembrane</keyword>
<feature type="domain" description="Major facilitator superfamily (MFS) profile" evidence="7">
    <location>
        <begin position="33"/>
        <end position="476"/>
    </location>
</feature>
<proteinExistence type="predicted"/>
<keyword evidence="3 6" id="KW-1133">Transmembrane helix</keyword>
<sequence>MQDRPPSRTRAPGETARKSSADETPSQPPSYALAFIVGAAFFMEGLDTTIVATSLPQIANSIDRSATELGVLMTSYLLSLSVFLPASGWMTDRYDARHIFLCSIAIFTLGSLICAISGSLEVMTAGRCMQGAGGAMMTPVGRLLLARSFPRDELVRAMSYMVIPGLMGPMLGPVVGGFITTHFSWRWIFLINLPIGALVFALGYSLIEKFKALHAQRFDFKGFILAGIMLAALQTALEVTANEQELTYVAAAAFGIFIIAALTLFHHLSRTVAPIFDLKVFRHRSFSAAVFGGAFSRLALGAILFLFPLLFQLGFGASPFEAGLLLGVLALGQMATRLIIDRLINYAGVKRTLVVNSVILILMLLGVLLLSPATPIYLIATYLFVLGLFHSVQLSTLAALNFSGLDSTELGSATSISSVAQRISMAIGISIAALVLGLASPGAEPDASAFVLPFVTIALLVSGSVAIFATLKPEDGGDLISKKPHRASQP</sequence>
<feature type="transmembrane region" description="Helical" evidence="6">
    <location>
        <begin position="423"/>
        <end position="443"/>
    </location>
</feature>
<dbReference type="PROSITE" id="PS50850">
    <property type="entry name" value="MFS"/>
    <property type="match status" value="1"/>
</dbReference>